<dbReference type="PROSITE" id="PS51085">
    <property type="entry name" value="2FE2S_FER_2"/>
    <property type="match status" value="1"/>
</dbReference>
<reference evidence="2" key="1">
    <citation type="submission" date="2020-12" db="EMBL/GenBank/DDBJ databases">
        <title>Marinomonas arctica sp. nov., a psychrotolerant bacterium isolated from the Arctic.</title>
        <authorList>
            <person name="Zhang Y."/>
        </authorList>
    </citation>
    <scope>NUCLEOTIDE SEQUENCE</scope>
    <source>
        <strain evidence="2">C1424</strain>
    </source>
</reference>
<dbReference type="RefSeq" id="WP_199467947.1">
    <property type="nucleotide sequence ID" value="NZ_JAEMNX010000008.1"/>
</dbReference>
<dbReference type="PROSITE" id="PS00197">
    <property type="entry name" value="2FE2S_FER_1"/>
    <property type="match status" value="1"/>
</dbReference>
<evidence type="ECO:0000313" key="3">
    <source>
        <dbReference type="Proteomes" id="UP000628710"/>
    </source>
</evidence>
<accession>A0A934N1H6</accession>
<dbReference type="CDD" id="cd00207">
    <property type="entry name" value="fer2"/>
    <property type="match status" value="1"/>
</dbReference>
<protein>
    <submittedName>
        <fullName evidence="2">2Fe-2S iron-sulfur cluster binding domain-containing protein</fullName>
    </submittedName>
</protein>
<dbReference type="GO" id="GO:0051537">
    <property type="term" value="F:2 iron, 2 sulfur cluster binding"/>
    <property type="evidence" value="ECO:0007669"/>
    <property type="project" value="InterPro"/>
</dbReference>
<comment type="caution">
    <text evidence="2">The sequence shown here is derived from an EMBL/GenBank/DDBJ whole genome shotgun (WGS) entry which is preliminary data.</text>
</comment>
<feature type="domain" description="2Fe-2S ferredoxin-type" evidence="1">
    <location>
        <begin position="4"/>
        <end position="76"/>
    </location>
</feature>
<name>A0A934N1H6_9GAMM</name>
<dbReference type="InterPro" id="IPR036010">
    <property type="entry name" value="2Fe-2S_ferredoxin-like_sf"/>
</dbReference>
<dbReference type="InterPro" id="IPR006058">
    <property type="entry name" value="2Fe2S_fd_BS"/>
</dbReference>
<dbReference type="SUPFAM" id="SSF54292">
    <property type="entry name" value="2Fe-2S ferredoxin-like"/>
    <property type="match status" value="1"/>
</dbReference>
<dbReference type="Pfam" id="PF00111">
    <property type="entry name" value="Fer2"/>
    <property type="match status" value="1"/>
</dbReference>
<dbReference type="InterPro" id="IPR012675">
    <property type="entry name" value="Beta-grasp_dom_sf"/>
</dbReference>
<sequence>MDSRELTVELDGKAFDAKTGDNLLESLLSQGAYVRHGCRAGACGACRLYDQQNCESLLSCQMSVFSSMVLSSYSPSASFPFSIVSLQTLSDAAMELTLLGPSDESFGDRVSVAFSPEAVFFEHMALNQAGAPLKIIVQQASLPATVWQAVLSLSVGDKLPVQLSSGVRKGRLLYEMGVADSPVMVIASPENALFEGYWREALQQAAAKVLGFFAFSPSVDVPTALTEDAFVEFIKQASADSGNANVQIIYHGQNVSEIEWAQALRPLRIRTTQLHFVR</sequence>
<dbReference type="InterPro" id="IPR001041">
    <property type="entry name" value="2Fe-2S_ferredoxin-type"/>
</dbReference>
<proteinExistence type="predicted"/>
<dbReference type="Proteomes" id="UP000628710">
    <property type="component" value="Unassembled WGS sequence"/>
</dbReference>
<evidence type="ECO:0000313" key="2">
    <source>
        <dbReference type="EMBL" id="MBJ7537772.1"/>
    </source>
</evidence>
<evidence type="ECO:0000259" key="1">
    <source>
        <dbReference type="PROSITE" id="PS51085"/>
    </source>
</evidence>
<gene>
    <name evidence="2" type="ORF">I8J31_08825</name>
</gene>
<keyword evidence="3" id="KW-1185">Reference proteome</keyword>
<dbReference type="EMBL" id="JAEMNX010000008">
    <property type="protein sequence ID" value="MBJ7537772.1"/>
    <property type="molecule type" value="Genomic_DNA"/>
</dbReference>
<organism evidence="2 3">
    <name type="scientific">Marinomonas transparens</name>
    <dbReference type="NCBI Taxonomy" id="2795388"/>
    <lineage>
        <taxon>Bacteria</taxon>
        <taxon>Pseudomonadati</taxon>
        <taxon>Pseudomonadota</taxon>
        <taxon>Gammaproteobacteria</taxon>
        <taxon>Oceanospirillales</taxon>
        <taxon>Oceanospirillaceae</taxon>
        <taxon>Marinomonas</taxon>
    </lineage>
</organism>
<dbReference type="AlphaFoldDB" id="A0A934N1H6"/>
<dbReference type="Gene3D" id="3.10.20.30">
    <property type="match status" value="1"/>
</dbReference>